<reference evidence="1" key="1">
    <citation type="submission" date="2016-03" db="EMBL/GenBank/DDBJ databases">
        <title>Mechanisms controlling the formation of the plant cell surface in tip-growing cells are functionally conserved among land plants.</title>
        <authorList>
            <person name="Honkanen S."/>
            <person name="Jones V.A."/>
            <person name="Morieri G."/>
            <person name="Champion C."/>
            <person name="Hetherington A.J."/>
            <person name="Kelly S."/>
            <person name="Saint-Marcoux D."/>
            <person name="Proust H."/>
            <person name="Prescott H."/>
            <person name="Dolan L."/>
        </authorList>
    </citation>
    <scope>NUCLEOTIDE SEQUENCE [LARGE SCALE GENOMIC DNA]</scope>
    <source>
        <tissue evidence="1">Whole gametophyte</tissue>
    </source>
</reference>
<protein>
    <submittedName>
        <fullName evidence="1">Uncharacterized protein</fullName>
    </submittedName>
</protein>
<proteinExistence type="predicted"/>
<dbReference type="Proteomes" id="UP000077202">
    <property type="component" value="Unassembled WGS sequence"/>
</dbReference>
<gene>
    <name evidence="1" type="ORF">AXG93_3822s1060</name>
</gene>
<evidence type="ECO:0000313" key="2">
    <source>
        <dbReference type="Proteomes" id="UP000077202"/>
    </source>
</evidence>
<sequence length="167" mass="18268">MDAIGSGLNLDGTPELNVGEEISTVEPLHYDRRDEKSRARRTALARWRCVAPCARGVRSLGFELKNGRERQRSCEVNLAESQRVQDRSAEGDGGRSREIGLCGFSPFVEWGRNAYVPGGNGDEGERWRIGGVAVKGWVGLPRPGSERERDVMVEGLAGGVLEFGNLV</sequence>
<accession>A0A176WLE3</accession>
<evidence type="ECO:0000313" key="1">
    <source>
        <dbReference type="EMBL" id="OAE33451.1"/>
    </source>
</evidence>
<dbReference type="AlphaFoldDB" id="A0A176WLE3"/>
<name>A0A176WLE3_MARPO</name>
<organism evidence="1 2">
    <name type="scientific">Marchantia polymorpha subsp. ruderalis</name>
    <dbReference type="NCBI Taxonomy" id="1480154"/>
    <lineage>
        <taxon>Eukaryota</taxon>
        <taxon>Viridiplantae</taxon>
        <taxon>Streptophyta</taxon>
        <taxon>Embryophyta</taxon>
        <taxon>Marchantiophyta</taxon>
        <taxon>Marchantiopsida</taxon>
        <taxon>Marchantiidae</taxon>
        <taxon>Marchantiales</taxon>
        <taxon>Marchantiaceae</taxon>
        <taxon>Marchantia</taxon>
    </lineage>
</organism>
<keyword evidence="2" id="KW-1185">Reference proteome</keyword>
<dbReference type="EMBL" id="LVLJ01000653">
    <property type="protein sequence ID" value="OAE33451.1"/>
    <property type="molecule type" value="Genomic_DNA"/>
</dbReference>
<comment type="caution">
    <text evidence="1">The sequence shown here is derived from an EMBL/GenBank/DDBJ whole genome shotgun (WGS) entry which is preliminary data.</text>
</comment>